<dbReference type="PANTHER" id="PTHR43386">
    <property type="entry name" value="OLIGOPEPTIDE TRANSPORT SYSTEM PERMEASE PROTEIN APPC"/>
    <property type="match status" value="1"/>
</dbReference>
<evidence type="ECO:0000256" key="5">
    <source>
        <dbReference type="ARBA" id="ARBA00022989"/>
    </source>
</evidence>
<evidence type="ECO:0000256" key="3">
    <source>
        <dbReference type="ARBA" id="ARBA00022475"/>
    </source>
</evidence>
<name>A0A8J4M1S5_9BACL</name>
<keyword evidence="6 7" id="KW-0472">Membrane</keyword>
<evidence type="ECO:0000256" key="6">
    <source>
        <dbReference type="ARBA" id="ARBA00023136"/>
    </source>
</evidence>
<feature type="transmembrane region" description="Helical" evidence="7">
    <location>
        <begin position="59"/>
        <end position="80"/>
    </location>
</feature>
<dbReference type="PANTHER" id="PTHR43386:SF23">
    <property type="entry name" value="ABC TRANSPORTER"/>
    <property type="match status" value="1"/>
</dbReference>
<reference evidence="10" key="1">
    <citation type="submission" date="2021-04" db="EMBL/GenBank/DDBJ databases">
        <title>Draft genome sequence of Xylanibacillus composti strain K13.</title>
        <authorList>
            <person name="Uke A."/>
            <person name="Chhe C."/>
            <person name="Baramee S."/>
            <person name="Kosugi A."/>
        </authorList>
    </citation>
    <scope>NUCLEOTIDE SEQUENCE</scope>
    <source>
        <strain evidence="10">K13</strain>
    </source>
</reference>
<feature type="region of interest" description="Disordered" evidence="8">
    <location>
        <begin position="1"/>
        <end position="50"/>
    </location>
</feature>
<dbReference type="InterPro" id="IPR000515">
    <property type="entry name" value="MetI-like"/>
</dbReference>
<dbReference type="Gene3D" id="1.10.3720.10">
    <property type="entry name" value="MetI-like"/>
    <property type="match status" value="1"/>
</dbReference>
<sequence>MVNGSDRNNQSDLADSANSSSGSAGFPVGRRSSGSTPQGEERPNHSQVEERPLSRMVQVWMRLAGPVLILLLFGCGAWWASGQSVASELGLRNLPPSLAHWFGTDWLGRDMLIRTLQGLKLSLQVGIAAGLLSTAIAAILGLLAAAGRWADRAVSWLIDLFLSVPHLVLLILISFMLGGGAKGVLLGVALTHWPSLARVIRAEVMQLRQAEYVQVSRRLGKSRLWIGLHHLMPHLAPQLLIGLLLIIPHAILHEAGVTFLGLGLSSQQPAIGIILAESMRYLSTGMWWLALFPGLSLLIVVRCFDRLGDTLRRRIDPRHAHE</sequence>
<feature type="transmembrane region" description="Helical" evidence="7">
    <location>
        <begin position="285"/>
        <end position="304"/>
    </location>
</feature>
<keyword evidence="4 7" id="KW-0812">Transmembrane</keyword>
<evidence type="ECO:0000256" key="8">
    <source>
        <dbReference type="SAM" id="MobiDB-lite"/>
    </source>
</evidence>
<protein>
    <submittedName>
        <fullName evidence="10">ABC transporter permease</fullName>
    </submittedName>
</protein>
<dbReference type="Pfam" id="PF00528">
    <property type="entry name" value="BPD_transp_1"/>
    <property type="match status" value="1"/>
</dbReference>
<proteinExistence type="inferred from homology"/>
<feature type="transmembrane region" description="Helical" evidence="7">
    <location>
        <begin position="156"/>
        <end position="177"/>
    </location>
</feature>
<comment type="similarity">
    <text evidence="7">Belongs to the binding-protein-dependent transport system permease family.</text>
</comment>
<feature type="compositionally biased region" description="Basic and acidic residues" evidence="8">
    <location>
        <begin position="39"/>
        <end position="50"/>
    </location>
</feature>
<evidence type="ECO:0000256" key="2">
    <source>
        <dbReference type="ARBA" id="ARBA00022448"/>
    </source>
</evidence>
<evidence type="ECO:0000256" key="1">
    <source>
        <dbReference type="ARBA" id="ARBA00004651"/>
    </source>
</evidence>
<dbReference type="InterPro" id="IPR050366">
    <property type="entry name" value="BP-dependent_transpt_permease"/>
</dbReference>
<evidence type="ECO:0000256" key="7">
    <source>
        <dbReference type="RuleBase" id="RU363032"/>
    </source>
</evidence>
<keyword evidence="11" id="KW-1185">Reference proteome</keyword>
<evidence type="ECO:0000313" key="11">
    <source>
        <dbReference type="Proteomes" id="UP000677918"/>
    </source>
</evidence>
<dbReference type="AlphaFoldDB" id="A0A8J4M1S5"/>
<organism evidence="10 11">
    <name type="scientific">Xylanibacillus composti</name>
    <dbReference type="NCBI Taxonomy" id="1572762"/>
    <lineage>
        <taxon>Bacteria</taxon>
        <taxon>Bacillati</taxon>
        <taxon>Bacillota</taxon>
        <taxon>Bacilli</taxon>
        <taxon>Bacillales</taxon>
        <taxon>Paenibacillaceae</taxon>
        <taxon>Xylanibacillus</taxon>
    </lineage>
</organism>
<dbReference type="SUPFAM" id="SSF161098">
    <property type="entry name" value="MetI-like"/>
    <property type="match status" value="1"/>
</dbReference>
<dbReference type="EMBL" id="BOVK01000007">
    <property type="protein sequence ID" value="GIQ67806.1"/>
    <property type="molecule type" value="Genomic_DNA"/>
</dbReference>
<evidence type="ECO:0000313" key="10">
    <source>
        <dbReference type="EMBL" id="GIQ67806.1"/>
    </source>
</evidence>
<dbReference type="GO" id="GO:0005886">
    <property type="term" value="C:plasma membrane"/>
    <property type="evidence" value="ECO:0007669"/>
    <property type="project" value="UniProtKB-SubCell"/>
</dbReference>
<feature type="transmembrane region" description="Helical" evidence="7">
    <location>
        <begin position="121"/>
        <end position="144"/>
    </location>
</feature>
<comment type="caution">
    <text evidence="10">The sequence shown here is derived from an EMBL/GenBank/DDBJ whole genome shotgun (WGS) entry which is preliminary data.</text>
</comment>
<feature type="domain" description="ABC transmembrane type-1" evidence="9">
    <location>
        <begin position="119"/>
        <end position="308"/>
    </location>
</feature>
<keyword evidence="5 7" id="KW-1133">Transmembrane helix</keyword>
<comment type="subcellular location">
    <subcellularLocation>
        <location evidence="1 7">Cell membrane</location>
        <topology evidence="1 7">Multi-pass membrane protein</topology>
    </subcellularLocation>
</comment>
<gene>
    <name evidence="10" type="ORF">XYCOK13_06300</name>
</gene>
<dbReference type="Proteomes" id="UP000677918">
    <property type="component" value="Unassembled WGS sequence"/>
</dbReference>
<dbReference type="InterPro" id="IPR035906">
    <property type="entry name" value="MetI-like_sf"/>
</dbReference>
<dbReference type="GO" id="GO:0055085">
    <property type="term" value="P:transmembrane transport"/>
    <property type="evidence" value="ECO:0007669"/>
    <property type="project" value="InterPro"/>
</dbReference>
<keyword evidence="3" id="KW-1003">Cell membrane</keyword>
<accession>A0A8J4M1S5</accession>
<keyword evidence="2 7" id="KW-0813">Transport</keyword>
<feature type="compositionally biased region" description="Low complexity" evidence="8">
    <location>
        <begin position="8"/>
        <end position="25"/>
    </location>
</feature>
<dbReference type="PROSITE" id="PS50928">
    <property type="entry name" value="ABC_TM1"/>
    <property type="match status" value="1"/>
</dbReference>
<evidence type="ECO:0000256" key="4">
    <source>
        <dbReference type="ARBA" id="ARBA00022692"/>
    </source>
</evidence>
<evidence type="ECO:0000259" key="9">
    <source>
        <dbReference type="PROSITE" id="PS50928"/>
    </source>
</evidence>